<feature type="domain" description="Reverse transcriptase" evidence="1">
    <location>
        <begin position="7"/>
        <end position="222"/>
    </location>
</feature>
<accession>A0AAV1KWT7</accession>
<reference evidence="2 3" key="1">
    <citation type="submission" date="2023-11" db="EMBL/GenBank/DDBJ databases">
        <authorList>
            <person name="Hedman E."/>
            <person name="Englund M."/>
            <person name="Stromberg M."/>
            <person name="Nyberg Akerstrom W."/>
            <person name="Nylinder S."/>
            <person name="Jareborg N."/>
            <person name="Kallberg Y."/>
            <person name="Kronander E."/>
        </authorList>
    </citation>
    <scope>NUCLEOTIDE SEQUENCE [LARGE SCALE GENOMIC DNA]</scope>
</reference>
<name>A0AAV1KWT7_9NEOP</name>
<dbReference type="CDD" id="cd01650">
    <property type="entry name" value="RT_nLTR_like"/>
    <property type="match status" value="1"/>
</dbReference>
<evidence type="ECO:0000313" key="2">
    <source>
        <dbReference type="EMBL" id="CAK1586602.1"/>
    </source>
</evidence>
<evidence type="ECO:0000259" key="1">
    <source>
        <dbReference type="PROSITE" id="PS50878"/>
    </source>
</evidence>
<protein>
    <recommendedName>
        <fullName evidence="1">Reverse transcriptase domain-containing protein</fullName>
    </recommendedName>
</protein>
<dbReference type="AlphaFoldDB" id="A0AAV1KWT7"/>
<dbReference type="Pfam" id="PF00078">
    <property type="entry name" value="RVT_1"/>
    <property type="match status" value="1"/>
</dbReference>
<proteinExistence type="predicted"/>
<gene>
    <name evidence="2" type="ORF">PARMNEM_LOCUS7532</name>
</gene>
<dbReference type="PANTHER" id="PTHR19446">
    <property type="entry name" value="REVERSE TRANSCRIPTASES"/>
    <property type="match status" value="1"/>
</dbReference>
<evidence type="ECO:0000313" key="3">
    <source>
        <dbReference type="Proteomes" id="UP001314205"/>
    </source>
</evidence>
<dbReference type="InterPro" id="IPR000477">
    <property type="entry name" value="RT_dom"/>
</dbReference>
<dbReference type="InterPro" id="IPR043502">
    <property type="entry name" value="DNA/RNA_pol_sf"/>
</dbReference>
<comment type="caution">
    <text evidence="2">The sequence shown here is derived from an EMBL/GenBank/DDBJ whole genome shotgun (WGS) entry which is preliminary data.</text>
</comment>
<keyword evidence="3" id="KW-1185">Reference proteome</keyword>
<dbReference type="SUPFAM" id="SSF56672">
    <property type="entry name" value="DNA/RNA polymerases"/>
    <property type="match status" value="1"/>
</dbReference>
<dbReference type="EMBL" id="CAVLGL010000081">
    <property type="protein sequence ID" value="CAK1586602.1"/>
    <property type="molecule type" value="Genomic_DNA"/>
</dbReference>
<dbReference type="Proteomes" id="UP001314205">
    <property type="component" value="Unassembled WGS sequence"/>
</dbReference>
<sequence>MLTLFDTSYSLGVVPNSWKTALVHPITKKGDGSDPSNYRPIAITSLFYKVMESIINCLLVRYLEDHQLISDRQYSFRRGRSAGDLLGYLTHRRAEAVESKGEELAVTLDIAKAFDRVWHKALLSKLPSCGLPDKSCNWIASIPADRSIKVVVDGACSDYKSINAGIPQGCVISPTLFLLHNNDMFQTSNIHCYADDSTGDALYTGRANISQESIAEYRKKLV</sequence>
<dbReference type="GO" id="GO:0071897">
    <property type="term" value="P:DNA biosynthetic process"/>
    <property type="evidence" value="ECO:0007669"/>
    <property type="project" value="UniProtKB-ARBA"/>
</dbReference>
<dbReference type="PROSITE" id="PS50878">
    <property type="entry name" value="RT_POL"/>
    <property type="match status" value="1"/>
</dbReference>
<organism evidence="2 3">
    <name type="scientific">Parnassius mnemosyne</name>
    <name type="common">clouded apollo</name>
    <dbReference type="NCBI Taxonomy" id="213953"/>
    <lineage>
        <taxon>Eukaryota</taxon>
        <taxon>Metazoa</taxon>
        <taxon>Ecdysozoa</taxon>
        <taxon>Arthropoda</taxon>
        <taxon>Hexapoda</taxon>
        <taxon>Insecta</taxon>
        <taxon>Pterygota</taxon>
        <taxon>Neoptera</taxon>
        <taxon>Endopterygota</taxon>
        <taxon>Lepidoptera</taxon>
        <taxon>Glossata</taxon>
        <taxon>Ditrysia</taxon>
        <taxon>Papilionoidea</taxon>
        <taxon>Papilionidae</taxon>
        <taxon>Parnassiinae</taxon>
        <taxon>Parnassini</taxon>
        <taxon>Parnassius</taxon>
        <taxon>Driopa</taxon>
    </lineage>
</organism>